<dbReference type="EMBL" id="JMFG01000015">
    <property type="protein sequence ID" value="KDA53953.1"/>
    <property type="molecule type" value="Genomic_DNA"/>
</dbReference>
<dbReference type="PANTHER" id="PTHR33231">
    <property type="entry name" value="30S RIBOSOMAL PROTEIN"/>
    <property type="match status" value="1"/>
</dbReference>
<feature type="domain" description="Sigma 54 modulation/S30EA ribosomal protein C-terminal" evidence="5">
    <location>
        <begin position="120"/>
        <end position="174"/>
    </location>
</feature>
<dbReference type="Proteomes" id="UP000027284">
    <property type="component" value="Unassembled WGS sequence"/>
</dbReference>
<comment type="subunit">
    <text evidence="2">Associates exclusively with 100S ribosomes, which are dimers of 70S ribosomes.</text>
</comment>
<dbReference type="SUPFAM" id="SSF69754">
    <property type="entry name" value="Ribosome binding protein Y (YfiA homologue)"/>
    <property type="match status" value="1"/>
</dbReference>
<evidence type="ECO:0000313" key="6">
    <source>
        <dbReference type="EMBL" id="HEQ87818.1"/>
    </source>
</evidence>
<proteinExistence type="predicted"/>
<organism evidence="7 8">
    <name type="scientific">Thermoanaerobaculum aquaticum</name>
    <dbReference type="NCBI Taxonomy" id="1312852"/>
    <lineage>
        <taxon>Bacteria</taxon>
        <taxon>Pseudomonadati</taxon>
        <taxon>Acidobacteriota</taxon>
        <taxon>Thermoanaerobaculia</taxon>
        <taxon>Thermoanaerobaculales</taxon>
        <taxon>Thermoanaerobaculaceae</taxon>
        <taxon>Thermoanaerobaculum</taxon>
    </lineage>
</organism>
<reference evidence="7 8" key="1">
    <citation type="submission" date="2014-04" db="EMBL/GenBank/DDBJ databases">
        <title>The Genome Sequence of Thermoanaerobaculum aquaticum MP-01, The First Cultivated Group 23 Acidobacterium.</title>
        <authorList>
            <person name="Stamps B.W."/>
            <person name="Losey N.A."/>
            <person name="Lawson P.A."/>
            <person name="Stevenson B.S."/>
        </authorList>
    </citation>
    <scope>NUCLEOTIDE SEQUENCE [LARGE SCALE GENOMIC DNA]</scope>
    <source>
        <strain evidence="7 8">MP-01</strain>
    </source>
</reference>
<dbReference type="Pfam" id="PF16321">
    <property type="entry name" value="Ribosom_S30AE_C"/>
    <property type="match status" value="1"/>
</dbReference>
<dbReference type="GO" id="GO:0045900">
    <property type="term" value="P:negative regulation of translational elongation"/>
    <property type="evidence" value="ECO:0007669"/>
    <property type="project" value="TreeGrafter"/>
</dbReference>
<dbReference type="PANTHER" id="PTHR33231:SF1">
    <property type="entry name" value="30S RIBOSOMAL PROTEIN"/>
    <property type="match status" value="1"/>
</dbReference>
<comment type="caution">
    <text evidence="7">The sequence shown here is derived from an EMBL/GenBank/DDBJ whole genome shotgun (WGS) entry which is preliminary data.</text>
</comment>
<dbReference type="InterPro" id="IPR036567">
    <property type="entry name" value="RHF-like"/>
</dbReference>
<protein>
    <recommendedName>
        <fullName evidence="3">Ribosome hibernation promoting factor</fullName>
    </recommendedName>
</protein>
<dbReference type="AlphaFoldDB" id="A0A062XT16"/>
<dbReference type="InterPro" id="IPR032528">
    <property type="entry name" value="Ribosom_S30AE_C"/>
</dbReference>
<dbReference type="OrthoDB" id="115350at2"/>
<accession>A0A062XT16</accession>
<dbReference type="STRING" id="1312852.EG19_01785"/>
<reference evidence="6" key="2">
    <citation type="journal article" date="2020" name="mSystems">
        <title>Genome- and Community-Level Interaction Insights into Carbon Utilization and Element Cycling Functions of Hydrothermarchaeota in Hydrothermal Sediment.</title>
        <authorList>
            <person name="Zhou Z."/>
            <person name="Liu Y."/>
            <person name="Xu W."/>
            <person name="Pan J."/>
            <person name="Luo Z.H."/>
            <person name="Li M."/>
        </authorList>
    </citation>
    <scope>NUCLEOTIDE SEQUENCE [LARGE SCALE GENOMIC DNA]</scope>
    <source>
        <strain evidence="6">SpSt-186</strain>
    </source>
</reference>
<dbReference type="InterPro" id="IPR038416">
    <property type="entry name" value="Ribosom_S30AE_C_sf"/>
</dbReference>
<evidence type="ECO:0000256" key="4">
    <source>
        <dbReference type="SAM" id="Coils"/>
    </source>
</evidence>
<feature type="coiled-coil region" evidence="4">
    <location>
        <begin position="71"/>
        <end position="98"/>
    </location>
</feature>
<keyword evidence="1" id="KW-0810">Translation regulation</keyword>
<dbReference type="NCBIfam" id="TIGR00741">
    <property type="entry name" value="yfiA"/>
    <property type="match status" value="1"/>
</dbReference>
<gene>
    <name evidence="6" type="primary">raiA</name>
    <name evidence="7" type="ORF">EG19_01785</name>
    <name evidence="6" type="ORF">ENP06_00205</name>
</gene>
<name>A0A062XT16_9BACT</name>
<dbReference type="GO" id="GO:0022627">
    <property type="term" value="C:cytosolic small ribosomal subunit"/>
    <property type="evidence" value="ECO:0007669"/>
    <property type="project" value="TreeGrafter"/>
</dbReference>
<evidence type="ECO:0000256" key="2">
    <source>
        <dbReference type="ARBA" id="ARBA00038695"/>
    </source>
</evidence>
<dbReference type="RefSeq" id="WP_038048582.1">
    <property type="nucleotide sequence ID" value="NZ_JMFG01000015.1"/>
</dbReference>
<evidence type="ECO:0000256" key="3">
    <source>
        <dbReference type="ARBA" id="ARBA00041148"/>
    </source>
</evidence>
<keyword evidence="8" id="KW-1185">Reference proteome</keyword>
<evidence type="ECO:0000256" key="1">
    <source>
        <dbReference type="ARBA" id="ARBA00022845"/>
    </source>
</evidence>
<dbReference type="GO" id="GO:0043024">
    <property type="term" value="F:ribosomal small subunit binding"/>
    <property type="evidence" value="ECO:0007669"/>
    <property type="project" value="TreeGrafter"/>
</dbReference>
<dbReference type="EMBL" id="DSHW01000016">
    <property type="protein sequence ID" value="HEQ87818.1"/>
    <property type="molecule type" value="Genomic_DNA"/>
</dbReference>
<dbReference type="Gene3D" id="3.30.505.50">
    <property type="entry name" value="Sigma 54 modulation/S30EA ribosomal protein, C-terminal domain"/>
    <property type="match status" value="1"/>
</dbReference>
<evidence type="ECO:0000313" key="7">
    <source>
        <dbReference type="EMBL" id="KDA53953.1"/>
    </source>
</evidence>
<evidence type="ECO:0000313" key="8">
    <source>
        <dbReference type="Proteomes" id="UP000027284"/>
    </source>
</evidence>
<dbReference type="InterPro" id="IPR003489">
    <property type="entry name" value="RHF/RaiA"/>
</dbReference>
<evidence type="ECO:0000259" key="5">
    <source>
        <dbReference type="Pfam" id="PF16321"/>
    </source>
</evidence>
<sequence length="179" mass="20761">MEFEIVTRNVELTPKDQSLIQKKVARLGKYFREVHEARLTFSQEKHRMLVDGYIRAKGAEIAASAQNPEWSVAFQEVVNRLEEQARRLKQKVRDRRQKGAGREVAWELRVVEAESVRSGTPRIVETTYVPVRPMTVEEAALELDASKQDFIVFRDADSDQINVLYRRRDNTYGLVTPEI</sequence>
<dbReference type="InterPro" id="IPR050574">
    <property type="entry name" value="HPF/YfiA_ribosome-assoc"/>
</dbReference>
<dbReference type="Pfam" id="PF02482">
    <property type="entry name" value="Ribosomal_S30AE"/>
    <property type="match status" value="1"/>
</dbReference>
<dbReference type="Gene3D" id="3.30.160.100">
    <property type="entry name" value="Ribosome hibernation promotion factor-like"/>
    <property type="match status" value="1"/>
</dbReference>
<keyword evidence="4" id="KW-0175">Coiled coil</keyword>